<dbReference type="SUPFAM" id="SSF51569">
    <property type="entry name" value="Aldolase"/>
    <property type="match status" value="1"/>
</dbReference>
<name>A0A4Z0W1N5_9BACT</name>
<dbReference type="SMART" id="SM01133">
    <property type="entry name" value="DeoC"/>
    <property type="match status" value="1"/>
</dbReference>
<dbReference type="RefSeq" id="WP_135402925.1">
    <property type="nucleotide sequence ID" value="NZ_SRME01000003.1"/>
</dbReference>
<dbReference type="Proteomes" id="UP000297288">
    <property type="component" value="Unassembled WGS sequence"/>
</dbReference>
<dbReference type="InterPro" id="IPR041720">
    <property type="entry name" value="FbaB-like"/>
</dbReference>
<dbReference type="Gene3D" id="3.20.20.70">
    <property type="entry name" value="Aldolase class I"/>
    <property type="match status" value="1"/>
</dbReference>
<evidence type="ECO:0000313" key="1">
    <source>
        <dbReference type="EMBL" id="TGG88000.1"/>
    </source>
</evidence>
<dbReference type="NCBIfam" id="NF006081">
    <property type="entry name" value="PRK08227.1"/>
    <property type="match status" value="1"/>
</dbReference>
<proteinExistence type="predicted"/>
<accession>A0A4Z0W1N5</accession>
<sequence>MSFMTKMSWGKENKMNRIFAKDGKTVMLAIDHGYFMGPVTGMENPAEATKNLIPHVDSLMLSPGILNSSIPTSFSGGVVLRSSGGSSITQPDITDELLTLEAKEAVKLNASAMAVSFYLGTKHEHQTIEALTKAINTASDFDLPVLAVTAVGKLLEDKRNLKFLSLASRIAAEFGADIVKTYYCDGFEKLTNAVPKPVVVAGGPKLDSNRAVFELVYNSMQKGAAGVDLGRNVWKNADPEIMIKVIKEIVHNNITPDQAEEMFRDLKK</sequence>
<dbReference type="GO" id="GO:0004332">
    <property type="term" value="F:fructose-bisphosphate aldolase activity"/>
    <property type="evidence" value="ECO:0007669"/>
    <property type="project" value="InterPro"/>
</dbReference>
<dbReference type="PIRSF" id="PIRSF038992">
    <property type="entry name" value="Aldolase_Ia"/>
    <property type="match status" value="1"/>
</dbReference>
<comment type="caution">
    <text evidence="1">The sequence shown here is derived from an EMBL/GenBank/DDBJ whole genome shotgun (WGS) entry which is preliminary data.</text>
</comment>
<keyword evidence="1" id="KW-0808">Transferase</keyword>
<gene>
    <name evidence="1" type="primary">lsrF</name>
    <name evidence="1" type="ORF">E4650_06555</name>
</gene>
<dbReference type="GO" id="GO:0016746">
    <property type="term" value="F:acyltransferase activity"/>
    <property type="evidence" value="ECO:0007669"/>
    <property type="project" value="UniProtKB-KW"/>
</dbReference>
<dbReference type="EC" id="2.3.1.245" evidence="1"/>
<evidence type="ECO:0000313" key="2">
    <source>
        <dbReference type="Proteomes" id="UP000297288"/>
    </source>
</evidence>
<dbReference type="InterPro" id="IPR050456">
    <property type="entry name" value="DeoC/FbaB_aldolase"/>
</dbReference>
<dbReference type="EMBL" id="SRME01000003">
    <property type="protein sequence ID" value="TGG88000.1"/>
    <property type="molecule type" value="Genomic_DNA"/>
</dbReference>
<keyword evidence="1" id="KW-0012">Acyltransferase</keyword>
<dbReference type="OrthoDB" id="5915071at2"/>
<dbReference type="AlphaFoldDB" id="A0A4Z0W1N5"/>
<dbReference type="InterPro" id="IPR002915">
    <property type="entry name" value="DeoC/FbaB/LacD_aldolase"/>
</dbReference>
<reference evidence="1 2" key="1">
    <citation type="submission" date="2019-04" db="EMBL/GenBank/DDBJ databases">
        <title>Draft genome sequence data and analysis of a Fermenting Bacterium, Geotoga petraea strain HO-Geo1, isolated from heavy-oil petroleum reservoir in Russia.</title>
        <authorList>
            <person name="Grouzdev D.S."/>
            <person name="Semenova E.M."/>
            <person name="Sokolova D.S."/>
            <person name="Tourova T.P."/>
            <person name="Poltaraus A.B."/>
            <person name="Nazina T.N."/>
        </authorList>
    </citation>
    <scope>NUCLEOTIDE SEQUENCE [LARGE SCALE GENOMIC DNA]</scope>
    <source>
        <strain evidence="1 2">HO-Geo1</strain>
    </source>
</reference>
<protein>
    <submittedName>
        <fullName evidence="1">3-hydroxy-5-phosphonooxypentane-2,4-dione thiolase</fullName>
        <ecNumber evidence="1">2.3.1.245</ecNumber>
    </submittedName>
</protein>
<dbReference type="PANTHER" id="PTHR47916">
    <property type="entry name" value="FRUCTOSE-BISPHOSPHATE ALDOLASE CLASS 1"/>
    <property type="match status" value="1"/>
</dbReference>
<dbReference type="PANTHER" id="PTHR47916:SF1">
    <property type="entry name" value="3-HYDROXY-5-PHOSPHONOOXYPENTANE-2,4-DIONE THIOLASE"/>
    <property type="match status" value="1"/>
</dbReference>
<dbReference type="Pfam" id="PF01791">
    <property type="entry name" value="DeoC"/>
    <property type="match status" value="1"/>
</dbReference>
<organism evidence="1 2">
    <name type="scientific">Geotoga petraea</name>
    <dbReference type="NCBI Taxonomy" id="28234"/>
    <lineage>
        <taxon>Bacteria</taxon>
        <taxon>Thermotogati</taxon>
        <taxon>Thermotogota</taxon>
        <taxon>Thermotogae</taxon>
        <taxon>Petrotogales</taxon>
        <taxon>Petrotogaceae</taxon>
        <taxon>Geotoga</taxon>
    </lineage>
</organism>
<dbReference type="InterPro" id="IPR013785">
    <property type="entry name" value="Aldolase_TIM"/>
</dbReference>